<dbReference type="PANTHER" id="PTHR44757:SF2">
    <property type="entry name" value="BIOFILM ARCHITECTURE MAINTENANCE PROTEIN MBAA"/>
    <property type="match status" value="1"/>
</dbReference>
<dbReference type="SMART" id="SM00091">
    <property type="entry name" value="PAS"/>
    <property type="match status" value="5"/>
</dbReference>
<dbReference type="Gene3D" id="3.30.565.10">
    <property type="entry name" value="Histidine kinase-like ATPase, C-terminal domain"/>
    <property type="match status" value="1"/>
</dbReference>
<dbReference type="Pfam" id="PF07568">
    <property type="entry name" value="HisKA_2"/>
    <property type="match status" value="1"/>
</dbReference>
<dbReference type="Pfam" id="PF13188">
    <property type="entry name" value="PAS_8"/>
    <property type="match status" value="1"/>
</dbReference>
<dbReference type="InterPro" id="IPR000700">
    <property type="entry name" value="PAS-assoc_C"/>
</dbReference>
<dbReference type="Gene3D" id="3.30.450.20">
    <property type="entry name" value="PAS domain"/>
    <property type="match status" value="3"/>
</dbReference>
<dbReference type="Pfam" id="PF08448">
    <property type="entry name" value="PAS_4"/>
    <property type="match status" value="2"/>
</dbReference>
<dbReference type="InterPro" id="IPR013767">
    <property type="entry name" value="PAS_fold"/>
</dbReference>
<dbReference type="PROSITE" id="PS50112">
    <property type="entry name" value="PAS"/>
    <property type="match status" value="1"/>
</dbReference>
<dbReference type="InterPro" id="IPR035965">
    <property type="entry name" value="PAS-like_dom_sf"/>
</dbReference>
<dbReference type="Proteomes" id="UP001516061">
    <property type="component" value="Unassembled WGS sequence"/>
</dbReference>
<feature type="domain" description="PAC" evidence="3">
    <location>
        <begin position="485"/>
        <end position="536"/>
    </location>
</feature>
<feature type="domain" description="PAS" evidence="2">
    <location>
        <begin position="410"/>
        <end position="482"/>
    </location>
</feature>
<dbReference type="NCBIfam" id="TIGR00229">
    <property type="entry name" value="sensory_box"/>
    <property type="match status" value="2"/>
</dbReference>
<dbReference type="SUPFAM" id="SSF55785">
    <property type="entry name" value="PYP-like sensor domain (PAS domain)"/>
    <property type="match status" value="4"/>
</dbReference>
<dbReference type="SMART" id="SM00086">
    <property type="entry name" value="PAC"/>
    <property type="match status" value="3"/>
</dbReference>
<feature type="compositionally biased region" description="Low complexity" evidence="1">
    <location>
        <begin position="868"/>
        <end position="897"/>
    </location>
</feature>
<feature type="region of interest" description="Disordered" evidence="1">
    <location>
        <begin position="868"/>
        <end position="914"/>
    </location>
</feature>
<reference evidence="4 5" key="1">
    <citation type="submission" date="2020-05" db="EMBL/GenBank/DDBJ databases">
        <title>Genomic Encyclopedia of Type Strains, Phase IV (KMG-V): Genome sequencing to study the core and pangenomes of soil and plant-associated prokaryotes.</title>
        <authorList>
            <person name="Whitman W."/>
        </authorList>
    </citation>
    <scope>NUCLEOTIDE SEQUENCE [LARGE SCALE GENOMIC DNA]</scope>
    <source>
        <strain evidence="4 5">C29</strain>
    </source>
</reference>
<dbReference type="RefSeq" id="WP_173807104.1">
    <property type="nucleotide sequence ID" value="NZ_JABSNM010000023.1"/>
</dbReference>
<dbReference type="PANTHER" id="PTHR44757">
    <property type="entry name" value="DIGUANYLATE CYCLASE DGCP"/>
    <property type="match status" value="1"/>
</dbReference>
<dbReference type="InterPro" id="IPR011495">
    <property type="entry name" value="Sig_transdc_His_kin_sub2_dim/P"/>
</dbReference>
<dbReference type="PROSITE" id="PS50113">
    <property type="entry name" value="PAC"/>
    <property type="match status" value="2"/>
</dbReference>
<protein>
    <recommendedName>
        <fullName evidence="6">PAS domain S-box protein</fullName>
    </recommendedName>
</protein>
<proteinExistence type="predicted"/>
<evidence type="ECO:0000259" key="3">
    <source>
        <dbReference type="PROSITE" id="PS50113"/>
    </source>
</evidence>
<dbReference type="InterPro" id="IPR036890">
    <property type="entry name" value="HATPase_C_sf"/>
</dbReference>
<evidence type="ECO:0000259" key="2">
    <source>
        <dbReference type="PROSITE" id="PS50112"/>
    </source>
</evidence>
<comment type="caution">
    <text evidence="4">The sequence shown here is derived from an EMBL/GenBank/DDBJ whole genome shotgun (WGS) entry which is preliminary data.</text>
</comment>
<dbReference type="Pfam" id="PF00989">
    <property type="entry name" value="PAS"/>
    <property type="match status" value="1"/>
</dbReference>
<dbReference type="EMBL" id="JABSNM010000023">
    <property type="protein sequence ID" value="NRT58078.1"/>
    <property type="molecule type" value="Genomic_DNA"/>
</dbReference>
<dbReference type="InterPro" id="IPR000014">
    <property type="entry name" value="PAS"/>
</dbReference>
<dbReference type="InterPro" id="IPR052155">
    <property type="entry name" value="Biofilm_reg_signaling"/>
</dbReference>
<evidence type="ECO:0008006" key="6">
    <source>
        <dbReference type="Google" id="ProtNLM"/>
    </source>
</evidence>
<dbReference type="CDD" id="cd00130">
    <property type="entry name" value="PAS"/>
    <property type="match status" value="2"/>
</dbReference>
<keyword evidence="5" id="KW-1185">Reference proteome</keyword>
<evidence type="ECO:0000313" key="5">
    <source>
        <dbReference type="Proteomes" id="UP001516061"/>
    </source>
</evidence>
<accession>A0ABX2G6W9</accession>
<evidence type="ECO:0000313" key="4">
    <source>
        <dbReference type="EMBL" id="NRT58078.1"/>
    </source>
</evidence>
<name>A0ABX2G6W9_9BURK</name>
<feature type="domain" description="PAC" evidence="3">
    <location>
        <begin position="344"/>
        <end position="395"/>
    </location>
</feature>
<dbReference type="InterPro" id="IPR013656">
    <property type="entry name" value="PAS_4"/>
</dbReference>
<gene>
    <name evidence="4" type="ORF">HNQ01_003844</name>
</gene>
<organism evidence="4 5">
    <name type="scientific">Sphaerotilus uruguayifluvii</name>
    <dbReference type="NCBI Taxonomy" id="2735897"/>
    <lineage>
        <taxon>Bacteria</taxon>
        <taxon>Pseudomonadati</taxon>
        <taxon>Pseudomonadota</taxon>
        <taxon>Betaproteobacteria</taxon>
        <taxon>Burkholderiales</taxon>
        <taxon>Sphaerotilaceae</taxon>
        <taxon>Sphaerotilus</taxon>
    </lineage>
</organism>
<dbReference type="InterPro" id="IPR001610">
    <property type="entry name" value="PAC"/>
</dbReference>
<sequence>MPNAAASVAVPVPAAAVLSPALLEALSDPVLVLAPDGRLERLNRAALRRLALEPGTALADLRPALGERLHARLCAALLGEADVLPGALSGEAADAATLAPLEAGRWALVMPLSALQETAGGAQAALPPVARTELALREQVERLTQERRQWFDSVPIGLVIFDAAGLVLQSNPRFAQLAGEVPVDLGEAGAALRDLLGWPGESLARLQPGDGNWWVREREFDAQQPGLQRWLRARVRCSGVRQGLRRYLGLIEDCSAEYRRDQAEQTLEDLHGILESSPVGIASLRGFRVAHCNRRFERMLRVPAGEALGADIRRLLAAGTGEAADTAYDEDGPIGAALADGGLHETEIEVRGDDGQTHWHALSIRRIGPSGEAPQAIAVLSEITRRKAQQAELEHLALERERMALALGQQADRTRAVLDSVLVGIVTADERGRILWLNRSARRMFGGDLGDFLGRPLDIVATPQAAHPFRRTVALFEALRDGEAVQFECQVQACDGRTFWIVGNAVATQGLDGRREMTFAMMDIDQRRQAEARIAEAQASLQRIIEAAPMAIAVCDAATMAVQQLNHVAAGLCGVTAPEQAIGRTPEDLYPPELAQRLRADFDAALAQPQGVTQREYMLRRKGRDEVWDARFLPLARGAGRVDQLLMVATDVSAQRAAQKAELEAAIAQREMLVQEVHHRIKNNLQGVAGLMQQAANRRPEVRPLIAEVVGQVQAIAQVYGLQVGNTGLLAVRSVVEAIAQSVQRTFGHAIALEVEQAGDAPAAPGWVLPEAESIPIALTLNELFTNAVKHSASAEPVGCRLALQATGVEIVIRNAGRLHEGFRIDHRPATVSGLGLVRALLPRRHASLTMDEQGGAVRAIVRLAPPVVRSSSPESSPDARGAAASGARAAARQSQPSPAPGRPTSATRQEHGV</sequence>
<evidence type="ECO:0000256" key="1">
    <source>
        <dbReference type="SAM" id="MobiDB-lite"/>
    </source>
</evidence>